<protein>
    <submittedName>
        <fullName evidence="1">Uncharacterized protein</fullName>
    </submittedName>
</protein>
<evidence type="ECO:0000313" key="1">
    <source>
        <dbReference type="EMBL" id="JAE04026.1"/>
    </source>
</evidence>
<name>A0A0A9F1L1_ARUDO</name>
<dbReference type="EMBL" id="GBRH01193870">
    <property type="protein sequence ID" value="JAE04026.1"/>
    <property type="molecule type" value="Transcribed_RNA"/>
</dbReference>
<dbReference type="AlphaFoldDB" id="A0A0A9F1L1"/>
<sequence length="44" mass="4788">MLFGGPQWSGLKTIRTSTLSVASEESECASAYSSVYFTHLTTKD</sequence>
<organism evidence="1">
    <name type="scientific">Arundo donax</name>
    <name type="common">Giant reed</name>
    <name type="synonym">Donax arundinaceus</name>
    <dbReference type="NCBI Taxonomy" id="35708"/>
    <lineage>
        <taxon>Eukaryota</taxon>
        <taxon>Viridiplantae</taxon>
        <taxon>Streptophyta</taxon>
        <taxon>Embryophyta</taxon>
        <taxon>Tracheophyta</taxon>
        <taxon>Spermatophyta</taxon>
        <taxon>Magnoliopsida</taxon>
        <taxon>Liliopsida</taxon>
        <taxon>Poales</taxon>
        <taxon>Poaceae</taxon>
        <taxon>PACMAD clade</taxon>
        <taxon>Arundinoideae</taxon>
        <taxon>Arundineae</taxon>
        <taxon>Arundo</taxon>
    </lineage>
</organism>
<proteinExistence type="predicted"/>
<accession>A0A0A9F1L1</accession>
<reference evidence="1" key="1">
    <citation type="submission" date="2014-09" db="EMBL/GenBank/DDBJ databases">
        <authorList>
            <person name="Magalhaes I.L.F."/>
            <person name="Oliveira U."/>
            <person name="Santos F.R."/>
            <person name="Vidigal T.H.D.A."/>
            <person name="Brescovit A.D."/>
            <person name="Santos A.J."/>
        </authorList>
    </citation>
    <scope>NUCLEOTIDE SEQUENCE</scope>
    <source>
        <tissue evidence="1">Shoot tissue taken approximately 20 cm above the soil surface</tissue>
    </source>
</reference>
<reference evidence="1" key="2">
    <citation type="journal article" date="2015" name="Data Brief">
        <title>Shoot transcriptome of the giant reed, Arundo donax.</title>
        <authorList>
            <person name="Barrero R.A."/>
            <person name="Guerrero F.D."/>
            <person name="Moolhuijzen P."/>
            <person name="Goolsby J.A."/>
            <person name="Tidwell J."/>
            <person name="Bellgard S.E."/>
            <person name="Bellgard M.I."/>
        </authorList>
    </citation>
    <scope>NUCLEOTIDE SEQUENCE</scope>
    <source>
        <tissue evidence="1">Shoot tissue taken approximately 20 cm above the soil surface</tissue>
    </source>
</reference>